<dbReference type="EMBL" id="FOZG01000002">
    <property type="protein sequence ID" value="SFR97551.1"/>
    <property type="molecule type" value="Genomic_DNA"/>
</dbReference>
<dbReference type="RefSeq" id="WP_093314472.1">
    <property type="nucleotide sequence ID" value="NZ_FOZG01000002.1"/>
</dbReference>
<proteinExistence type="predicted"/>
<reference evidence="1 2" key="1">
    <citation type="submission" date="2016-10" db="EMBL/GenBank/DDBJ databases">
        <authorList>
            <person name="de Groot N.N."/>
        </authorList>
    </citation>
    <scope>NUCLEOTIDE SEQUENCE [LARGE SCALE GENOMIC DNA]</scope>
    <source>
        <strain evidence="1 2">S5-249</strain>
    </source>
</reference>
<dbReference type="OrthoDB" id="7478375at2"/>
<dbReference type="InterPro" id="IPR036390">
    <property type="entry name" value="WH_DNA-bd_sf"/>
</dbReference>
<dbReference type="STRING" id="1166337.SAMN05192580_2178"/>
<name>A0A1I6L284_9SPHN</name>
<evidence type="ECO:0008006" key="3">
    <source>
        <dbReference type="Google" id="ProtNLM"/>
    </source>
</evidence>
<gene>
    <name evidence="1" type="ORF">SAMN05192580_2178</name>
</gene>
<organism evidence="1 2">
    <name type="scientific">Sphingomonas jatrophae</name>
    <dbReference type="NCBI Taxonomy" id="1166337"/>
    <lineage>
        <taxon>Bacteria</taxon>
        <taxon>Pseudomonadati</taxon>
        <taxon>Pseudomonadota</taxon>
        <taxon>Alphaproteobacteria</taxon>
        <taxon>Sphingomonadales</taxon>
        <taxon>Sphingomonadaceae</taxon>
        <taxon>Sphingomonas</taxon>
    </lineage>
</organism>
<protein>
    <recommendedName>
        <fullName evidence="3">Helix-turn-helix domain-containing protein</fullName>
    </recommendedName>
</protein>
<keyword evidence="2" id="KW-1185">Reference proteome</keyword>
<dbReference type="Proteomes" id="UP000198824">
    <property type="component" value="Unassembled WGS sequence"/>
</dbReference>
<sequence>MADAGNYPHAPAPGWTDTSADAAASLEGVTARLQRMALRAIRRAGRRGLTAHELATTLHLERTTIQPRTSELRRLGRIIDSGQRRFNPNRKRAIVWVVKEVRDA</sequence>
<dbReference type="SUPFAM" id="SSF46785">
    <property type="entry name" value="Winged helix' DNA-binding domain"/>
    <property type="match status" value="1"/>
</dbReference>
<dbReference type="AlphaFoldDB" id="A0A1I6L284"/>
<accession>A0A1I6L284</accession>
<evidence type="ECO:0000313" key="2">
    <source>
        <dbReference type="Proteomes" id="UP000198824"/>
    </source>
</evidence>
<evidence type="ECO:0000313" key="1">
    <source>
        <dbReference type="EMBL" id="SFR97551.1"/>
    </source>
</evidence>